<feature type="domain" description="DUF357" evidence="1">
    <location>
        <begin position="106"/>
        <end position="177"/>
    </location>
</feature>
<accession>A0A2V2N594</accession>
<dbReference type="InterPro" id="IPR036809">
    <property type="entry name" value="AF1782-like_sf"/>
</dbReference>
<organism evidence="2 3">
    <name type="scientific">Methanospirillum stamsii</name>
    <dbReference type="NCBI Taxonomy" id="1277351"/>
    <lineage>
        <taxon>Archaea</taxon>
        <taxon>Methanobacteriati</taxon>
        <taxon>Methanobacteriota</taxon>
        <taxon>Stenosarchaea group</taxon>
        <taxon>Methanomicrobia</taxon>
        <taxon>Methanomicrobiales</taxon>
        <taxon>Methanospirillaceae</taxon>
        <taxon>Methanospirillum</taxon>
    </lineage>
</organism>
<protein>
    <recommendedName>
        <fullName evidence="1">DUF357 domain-containing protein</fullName>
    </recommendedName>
</protein>
<name>A0A2V2N594_9EURY</name>
<dbReference type="GeneID" id="97611132"/>
<keyword evidence="3" id="KW-1185">Reference proteome</keyword>
<dbReference type="Gene3D" id="1.20.1270.90">
    <property type="entry name" value="AF1782-like"/>
    <property type="match status" value="2"/>
</dbReference>
<reference evidence="2 3" key="1">
    <citation type="submission" date="2018-05" db="EMBL/GenBank/DDBJ databases">
        <title>Draft genome of Methanospirillum stamsii Pt1.</title>
        <authorList>
            <person name="Dueholm M.S."/>
            <person name="Nielsen P.H."/>
            <person name="Bakmann L.F."/>
            <person name="Otzen D.E."/>
        </authorList>
    </citation>
    <scope>NUCLEOTIDE SEQUENCE [LARGE SCALE GENOMIC DNA]</scope>
    <source>
        <strain evidence="2 3">Pt1</strain>
    </source>
</reference>
<dbReference type="OrthoDB" id="148073at2157"/>
<dbReference type="InterPro" id="IPR023140">
    <property type="entry name" value="DUF357"/>
</dbReference>
<dbReference type="AlphaFoldDB" id="A0A2V2N594"/>
<sequence length="191" mass="21396">MHLPEYFLRLQEQCESLTCSCPKGSPYHILGKEITEMISSYLDDSCYFSSQNDIVNQYASLVYAHGWLDAAIFLGIISAQDNKTDFLSVISPVTYNSSQLIEKETRYFSMLTTALTSISNFPATGSPLHTAGKHCVKIAQEAVREAENLQKKNDLFPALGYLCYGYGWLDTAIRSGLVKITSHPELFTTER</sequence>
<evidence type="ECO:0000313" key="2">
    <source>
        <dbReference type="EMBL" id="PWR74989.1"/>
    </source>
</evidence>
<feature type="domain" description="DUF357" evidence="1">
    <location>
        <begin position="6"/>
        <end position="77"/>
    </location>
</feature>
<dbReference type="EMBL" id="QGMZ01000014">
    <property type="protein sequence ID" value="PWR74989.1"/>
    <property type="molecule type" value="Genomic_DNA"/>
</dbReference>
<dbReference type="Proteomes" id="UP000245934">
    <property type="component" value="Unassembled WGS sequence"/>
</dbReference>
<evidence type="ECO:0000313" key="3">
    <source>
        <dbReference type="Proteomes" id="UP000245934"/>
    </source>
</evidence>
<comment type="caution">
    <text evidence="2">The sequence shown here is derived from an EMBL/GenBank/DDBJ whole genome shotgun (WGS) entry which is preliminary data.</text>
</comment>
<proteinExistence type="predicted"/>
<evidence type="ECO:0000259" key="1">
    <source>
        <dbReference type="Pfam" id="PF04010"/>
    </source>
</evidence>
<dbReference type="RefSeq" id="WP_109940422.1">
    <property type="nucleotide sequence ID" value="NZ_CP176366.1"/>
</dbReference>
<gene>
    <name evidence="2" type="ORF">DLD82_07125</name>
</gene>
<dbReference type="Pfam" id="PF04010">
    <property type="entry name" value="DUF357"/>
    <property type="match status" value="2"/>
</dbReference>
<dbReference type="SUPFAM" id="SSF158372">
    <property type="entry name" value="AF1782-like"/>
    <property type="match status" value="2"/>
</dbReference>